<evidence type="ECO:0000313" key="1">
    <source>
        <dbReference type="EMBL" id="MBM7841122.1"/>
    </source>
</evidence>
<dbReference type="RefSeq" id="WP_035421230.1">
    <property type="nucleotide sequence ID" value="NZ_JAFBCV010000022.1"/>
</dbReference>
<gene>
    <name evidence="1" type="ORF">JOC54_004422</name>
</gene>
<reference evidence="1" key="1">
    <citation type="submission" date="2021-01" db="EMBL/GenBank/DDBJ databases">
        <title>Genomic Encyclopedia of Type Strains, Phase IV (KMG-IV): sequencing the most valuable type-strain genomes for metagenomic binning, comparative biology and taxonomic classification.</title>
        <authorList>
            <person name="Goeker M."/>
        </authorList>
    </citation>
    <scope>NUCLEOTIDE SEQUENCE</scope>
    <source>
        <strain evidence="1">DSM 21943</strain>
    </source>
</reference>
<evidence type="ECO:0000313" key="2">
    <source>
        <dbReference type="Proteomes" id="UP001179280"/>
    </source>
</evidence>
<keyword evidence="2" id="KW-1185">Reference proteome</keyword>
<organism evidence="1 2">
    <name type="scientific">Shouchella xiaoxiensis</name>
    <dbReference type="NCBI Taxonomy" id="766895"/>
    <lineage>
        <taxon>Bacteria</taxon>
        <taxon>Bacillati</taxon>
        <taxon>Bacillota</taxon>
        <taxon>Bacilli</taxon>
        <taxon>Bacillales</taxon>
        <taxon>Bacillaceae</taxon>
        <taxon>Shouchella</taxon>
    </lineage>
</organism>
<dbReference type="Proteomes" id="UP001179280">
    <property type="component" value="Unassembled WGS sequence"/>
</dbReference>
<sequence length="118" mass="14221">MDDELLEAFCKEHMQFLQNKLREIYTIDTPEVIKEDEDEDRINVTDKLSKYRFMEAVYANIEQSEQQEGEVYHHYQSMLDNLRAKKQFLSDLKEEIDENNQADIQNIKIMINAFHKEM</sequence>
<comment type="caution">
    <text evidence="1">The sequence shown here is derived from an EMBL/GenBank/DDBJ whole genome shotgun (WGS) entry which is preliminary data.</text>
</comment>
<protein>
    <submittedName>
        <fullName evidence="1">Uncharacterized protein</fullName>
    </submittedName>
</protein>
<dbReference type="EMBL" id="JAFBCV010000022">
    <property type="protein sequence ID" value="MBM7841122.1"/>
    <property type="molecule type" value="Genomic_DNA"/>
</dbReference>
<name>A0ABS2T3T6_9BACI</name>
<accession>A0ABS2T3T6</accession>
<proteinExistence type="predicted"/>